<dbReference type="RefSeq" id="WP_151047685.1">
    <property type="nucleotide sequence ID" value="NZ_CABVPN010000031.1"/>
</dbReference>
<dbReference type="GeneID" id="93030401"/>
<dbReference type="AlphaFoldDB" id="A0A6P2PM43"/>
<gene>
    <name evidence="2" type="ORF">BDI24065_05328</name>
</gene>
<dbReference type="InterPro" id="IPR043938">
    <property type="entry name" value="Ligase_CoA_dom"/>
</dbReference>
<dbReference type="Pfam" id="PF13549">
    <property type="entry name" value="ATP-grasp_5"/>
    <property type="match status" value="1"/>
</dbReference>
<dbReference type="SUPFAM" id="SSF52210">
    <property type="entry name" value="Succinyl-CoA synthetase domains"/>
    <property type="match status" value="2"/>
</dbReference>
<dbReference type="SUPFAM" id="SSF51735">
    <property type="entry name" value="NAD(P)-binding Rossmann-fold domains"/>
    <property type="match status" value="1"/>
</dbReference>
<dbReference type="Gene3D" id="3.40.50.261">
    <property type="entry name" value="Succinyl-CoA synthetase domains"/>
    <property type="match status" value="2"/>
</dbReference>
<feature type="domain" description="CoA-binding" evidence="1">
    <location>
        <begin position="9"/>
        <end position="104"/>
    </location>
</feature>
<dbReference type="InterPro" id="IPR016102">
    <property type="entry name" value="Succinyl-CoA_synth-like"/>
</dbReference>
<dbReference type="Gene3D" id="3.30.470.20">
    <property type="entry name" value="ATP-grasp fold, B domain"/>
    <property type="match status" value="1"/>
</dbReference>
<reference evidence="2 3" key="1">
    <citation type="submission" date="2019-09" db="EMBL/GenBank/DDBJ databases">
        <authorList>
            <person name="Depoorter E."/>
        </authorList>
    </citation>
    <scope>NUCLEOTIDE SEQUENCE [LARGE SCALE GENOMIC DNA]</scope>
    <source>
        <strain evidence="2">LMG 24065</strain>
    </source>
</reference>
<dbReference type="InterPro" id="IPR013815">
    <property type="entry name" value="ATP_grasp_subdomain_1"/>
</dbReference>
<dbReference type="Gene3D" id="3.30.1490.20">
    <property type="entry name" value="ATP-grasp fold, A domain"/>
    <property type="match status" value="1"/>
</dbReference>
<dbReference type="Pfam" id="PF19045">
    <property type="entry name" value="Ligase_CoA_2"/>
    <property type="match status" value="1"/>
</dbReference>
<dbReference type="SMART" id="SM00881">
    <property type="entry name" value="CoA_binding"/>
    <property type="match status" value="1"/>
</dbReference>
<dbReference type="Pfam" id="PF13380">
    <property type="entry name" value="CoA_binding_2"/>
    <property type="match status" value="1"/>
</dbReference>
<evidence type="ECO:0000313" key="3">
    <source>
        <dbReference type="Proteomes" id="UP000494125"/>
    </source>
</evidence>
<name>A0A6P2PM43_9BURK</name>
<sequence>MDRQAFEKFIEPRSVAIVGASPQQGSPRNSLVRVLLKHGFDGAVYPVSQNHAEVEGLKAYPSVAALPEVPDVALVITPAHTVPGVIAECGQKGIRSAIVFSSGFEETEAGKAHAQRLAEVAREHGVAVIGANCQGVWSVRRRVMMTFGSAAMNLETLKHAPIAVVSQSGALAGAIGNFLQSNGIGCSYIVSVGNETCADALDVLEHIVEQDDVRVVALYIEGLEEAGRIVGIAERARERGVQIVALKAGRSEIGQQATASHTGKIASAHAVYADVLEQAGVITVDSLIDAMSAVEVLAYLPQPRVSGDPQGGLAVLSSSGGAGALLADHSSEYGIPMAEFGQRTAQELERVLPAFARTANPVDLTGQIQSVATLFRDTCFAIEAEPRAEALIVQFASSGRRYLEPNAEVFKKVGQSMPVVVSFIGELPDHETRRSFREAGVLLVADPSHAMKALSLLYKRQRMLSLPKVQARTPLAGRAAPQDWAETMRFCAESGMTPAKWVVLGPEDRASDACAGMAYPLVVKVLPSDCAHKTELGLVKLRVQTAEGIDACAREFREQVGRPDMGVLVQEMISDGVEIVVSCMRQTDFGPIISIGTGGVAVELYRDMSHLALPVTADQVRQALRKLKLWTLLEGFRGKPAADLDALVEAAVRFGDMFLASPAVREFEINPVIVRARGRGLGAVDALVTVQ</sequence>
<dbReference type="SUPFAM" id="SSF56059">
    <property type="entry name" value="Glutathione synthetase ATP-binding domain-like"/>
    <property type="match status" value="1"/>
</dbReference>
<dbReference type="GO" id="GO:0005524">
    <property type="term" value="F:ATP binding"/>
    <property type="evidence" value="ECO:0007669"/>
    <property type="project" value="InterPro"/>
</dbReference>
<protein>
    <submittedName>
        <fullName evidence="2">Feruloyl-CoA synthetase</fullName>
    </submittedName>
</protein>
<dbReference type="GO" id="GO:0043758">
    <property type="term" value="F:acetate-CoA ligase (ADP-forming) activity"/>
    <property type="evidence" value="ECO:0007669"/>
    <property type="project" value="InterPro"/>
</dbReference>
<dbReference type="Pfam" id="PF13607">
    <property type="entry name" value="Succ_CoA_lig"/>
    <property type="match status" value="1"/>
</dbReference>
<dbReference type="InterPro" id="IPR032875">
    <property type="entry name" value="Succ_CoA_lig_flav_dom"/>
</dbReference>
<dbReference type="EMBL" id="CABVPN010000031">
    <property type="protein sequence ID" value="VWC10531.1"/>
    <property type="molecule type" value="Genomic_DNA"/>
</dbReference>
<dbReference type="Proteomes" id="UP000494125">
    <property type="component" value="Unassembled WGS sequence"/>
</dbReference>
<dbReference type="PANTHER" id="PTHR42793:SF1">
    <property type="entry name" value="PEPTIDYL-LYSINE N-ACETYLTRANSFERASE PATZ"/>
    <property type="match status" value="1"/>
</dbReference>
<dbReference type="PANTHER" id="PTHR42793">
    <property type="entry name" value="COA BINDING DOMAIN CONTAINING PROTEIN"/>
    <property type="match status" value="1"/>
</dbReference>
<organism evidence="2 3">
    <name type="scientific">Burkholderia diffusa</name>
    <dbReference type="NCBI Taxonomy" id="488732"/>
    <lineage>
        <taxon>Bacteria</taxon>
        <taxon>Pseudomonadati</taxon>
        <taxon>Pseudomonadota</taxon>
        <taxon>Betaproteobacteria</taxon>
        <taxon>Burkholderiales</taxon>
        <taxon>Burkholderiaceae</taxon>
        <taxon>Burkholderia</taxon>
        <taxon>Burkholderia cepacia complex</taxon>
    </lineage>
</organism>
<evidence type="ECO:0000313" key="2">
    <source>
        <dbReference type="EMBL" id="VWC10531.1"/>
    </source>
</evidence>
<evidence type="ECO:0000259" key="1">
    <source>
        <dbReference type="SMART" id="SM00881"/>
    </source>
</evidence>
<accession>A0A6P2PM43</accession>
<keyword evidence="3" id="KW-1185">Reference proteome</keyword>
<proteinExistence type="predicted"/>
<dbReference type="InterPro" id="IPR036291">
    <property type="entry name" value="NAD(P)-bd_dom_sf"/>
</dbReference>
<dbReference type="Gene3D" id="3.40.50.720">
    <property type="entry name" value="NAD(P)-binding Rossmann-like Domain"/>
    <property type="match status" value="1"/>
</dbReference>
<dbReference type="InterPro" id="IPR003781">
    <property type="entry name" value="CoA-bd"/>
</dbReference>